<accession>K6ZH84</accession>
<dbReference type="RefSeq" id="WP_006990896.1">
    <property type="nucleotide sequence ID" value="NZ_BAEP01000005.1"/>
</dbReference>
<evidence type="ECO:0000313" key="4">
    <source>
        <dbReference type="Proteomes" id="UP000006263"/>
    </source>
</evidence>
<evidence type="ECO:0000313" key="3">
    <source>
        <dbReference type="EMBL" id="GAC22745.1"/>
    </source>
</evidence>
<dbReference type="GO" id="GO:0005576">
    <property type="term" value="C:extracellular region"/>
    <property type="evidence" value="ECO:0007669"/>
    <property type="project" value="TreeGrafter"/>
</dbReference>
<organism evidence="3 4">
    <name type="scientific">Paraglaciecola mesophila KMM 241</name>
    <dbReference type="NCBI Taxonomy" id="1128912"/>
    <lineage>
        <taxon>Bacteria</taxon>
        <taxon>Pseudomonadati</taxon>
        <taxon>Pseudomonadota</taxon>
        <taxon>Gammaproteobacteria</taxon>
        <taxon>Alteromonadales</taxon>
        <taxon>Alteromonadaceae</taxon>
        <taxon>Paraglaciecola</taxon>
    </lineage>
</organism>
<dbReference type="OrthoDB" id="101884at2"/>
<dbReference type="InterPro" id="IPR009739">
    <property type="entry name" value="LprI-like_N"/>
</dbReference>
<name>K6ZH84_9ALTE</name>
<protein>
    <recommendedName>
        <fullName evidence="2">Lysozyme inhibitor LprI-like N-terminal domain-containing protein</fullName>
    </recommendedName>
</protein>
<dbReference type="EMBL" id="BAEP01000005">
    <property type="protein sequence ID" value="GAC22745.1"/>
    <property type="molecule type" value="Genomic_DNA"/>
</dbReference>
<feature type="chain" id="PRO_5003900922" description="Lysozyme inhibitor LprI-like N-terminal domain-containing protein" evidence="1">
    <location>
        <begin position="42"/>
        <end position="206"/>
    </location>
</feature>
<comment type="caution">
    <text evidence="3">The sequence shown here is derived from an EMBL/GenBank/DDBJ whole genome shotgun (WGS) entry which is preliminary data.</text>
</comment>
<evidence type="ECO:0000259" key="2">
    <source>
        <dbReference type="Pfam" id="PF07007"/>
    </source>
</evidence>
<dbReference type="eggNOG" id="COG4461">
    <property type="taxonomic scope" value="Bacteria"/>
</dbReference>
<feature type="domain" description="Lysozyme inhibitor LprI-like N-terminal" evidence="2">
    <location>
        <begin position="46"/>
        <end position="112"/>
    </location>
</feature>
<evidence type="ECO:0000256" key="1">
    <source>
        <dbReference type="SAM" id="SignalP"/>
    </source>
</evidence>
<feature type="signal peptide" evidence="1">
    <location>
        <begin position="1"/>
        <end position="41"/>
    </location>
</feature>
<dbReference type="PANTHER" id="PTHR37549:SF1">
    <property type="entry name" value="LIPOPROTEIN LPRI"/>
    <property type="match status" value="1"/>
</dbReference>
<proteinExistence type="predicted"/>
<dbReference type="AlphaFoldDB" id="K6ZH84"/>
<reference evidence="3 4" key="1">
    <citation type="journal article" date="2017" name="Antonie Van Leeuwenhoek">
        <title>Rhizobium rhizosphaerae sp. nov., a novel species isolated from rice rhizosphere.</title>
        <authorList>
            <person name="Zhao J.J."/>
            <person name="Zhang J."/>
            <person name="Zhang R.J."/>
            <person name="Zhang C.W."/>
            <person name="Yin H.Q."/>
            <person name="Zhang X.X."/>
        </authorList>
    </citation>
    <scope>NUCLEOTIDE SEQUENCE [LARGE SCALE GENOMIC DNA]</scope>
    <source>
        <strain evidence="3 4">KMM 241</strain>
    </source>
</reference>
<keyword evidence="1" id="KW-0732">Signal</keyword>
<dbReference type="PANTHER" id="PTHR37549">
    <property type="entry name" value="LIPOPROTEIN LPRI"/>
    <property type="match status" value="1"/>
</dbReference>
<dbReference type="Proteomes" id="UP000006263">
    <property type="component" value="Unassembled WGS sequence"/>
</dbReference>
<sequence length="206" mass="23227">MNNQNGLRLQRKCAFSKIFTPLTLKLGCATFLMLTASSTFSASINCQNASQTDEKVVCGSVELSTLDEQLTKRYKVAIASNQAQPAKKFEIQRSQTQWLSQRKACHFSFDCIKTAYRKRINALIALSRTENAFSWGGNYRLTPSTSATRLGSARERQPIKVLSQTDVIFNGYPWFQIEINGQEAYQWGGIICDPHFANTTFCELSR</sequence>
<gene>
    <name evidence="3" type="ORF">GMES_0439</name>
</gene>
<dbReference type="InterPro" id="IPR052755">
    <property type="entry name" value="Lysozyme_Inhibitor_LprI"/>
</dbReference>
<dbReference type="Pfam" id="PF07007">
    <property type="entry name" value="LprI"/>
    <property type="match status" value="1"/>
</dbReference>